<dbReference type="InterPro" id="IPR008271">
    <property type="entry name" value="Ser/Thr_kinase_AS"/>
</dbReference>
<evidence type="ECO:0000256" key="6">
    <source>
        <dbReference type="SAM" id="Phobius"/>
    </source>
</evidence>
<keyword evidence="9" id="KW-1185">Reference proteome</keyword>
<evidence type="ECO:0000256" key="3">
    <source>
        <dbReference type="ARBA" id="ARBA00022777"/>
    </source>
</evidence>
<feature type="binding site" evidence="5">
    <location>
        <position position="45"/>
    </location>
    <ligand>
        <name>ATP</name>
        <dbReference type="ChEBI" id="CHEBI:30616"/>
    </ligand>
</feature>
<dbReference type="SMART" id="SM00220">
    <property type="entry name" value="S_TKc"/>
    <property type="match status" value="1"/>
</dbReference>
<keyword evidence="6" id="KW-0472">Membrane</keyword>
<dbReference type="PANTHER" id="PTHR43289:SF6">
    <property type="entry name" value="SERINE_THREONINE-PROTEIN KINASE NEKL-3"/>
    <property type="match status" value="1"/>
</dbReference>
<evidence type="ECO:0000256" key="1">
    <source>
        <dbReference type="ARBA" id="ARBA00022679"/>
    </source>
</evidence>
<protein>
    <submittedName>
        <fullName evidence="8">Serine/threonine protein kinase</fullName>
    </submittedName>
</protein>
<dbReference type="SUPFAM" id="SSF48452">
    <property type="entry name" value="TPR-like"/>
    <property type="match status" value="2"/>
</dbReference>
<name>A0A6M4ISK5_9BACT</name>
<accession>A0A6M4ISK5</accession>
<reference evidence="8 9" key="1">
    <citation type="submission" date="2020-05" db="EMBL/GenBank/DDBJ databases">
        <title>Complete genome sequence of Gemmatimonas greenlandica TET16.</title>
        <authorList>
            <person name="Zeng Y."/>
        </authorList>
    </citation>
    <scope>NUCLEOTIDE SEQUENCE [LARGE SCALE GENOMIC DNA]</scope>
    <source>
        <strain evidence="8 9">TET16</strain>
    </source>
</reference>
<organism evidence="8 9">
    <name type="scientific">Gemmatimonas groenlandica</name>
    <dbReference type="NCBI Taxonomy" id="2732249"/>
    <lineage>
        <taxon>Bacteria</taxon>
        <taxon>Pseudomonadati</taxon>
        <taxon>Gemmatimonadota</taxon>
        <taxon>Gemmatimonadia</taxon>
        <taxon>Gemmatimonadales</taxon>
        <taxon>Gemmatimonadaceae</taxon>
        <taxon>Gemmatimonas</taxon>
    </lineage>
</organism>
<dbReference type="PROSITE" id="PS50011">
    <property type="entry name" value="PROTEIN_KINASE_DOM"/>
    <property type="match status" value="1"/>
</dbReference>
<dbReference type="SUPFAM" id="SSF56112">
    <property type="entry name" value="Protein kinase-like (PK-like)"/>
    <property type="match status" value="1"/>
</dbReference>
<evidence type="ECO:0000259" key="7">
    <source>
        <dbReference type="PROSITE" id="PS50011"/>
    </source>
</evidence>
<dbReference type="GO" id="GO:0004674">
    <property type="term" value="F:protein serine/threonine kinase activity"/>
    <property type="evidence" value="ECO:0007669"/>
    <property type="project" value="UniProtKB-KW"/>
</dbReference>
<dbReference type="KEGG" id="ggr:HKW67_09910"/>
<dbReference type="RefSeq" id="WP_171225232.1">
    <property type="nucleotide sequence ID" value="NZ_CP053085.1"/>
</dbReference>
<dbReference type="Proteomes" id="UP000500938">
    <property type="component" value="Chromosome"/>
</dbReference>
<dbReference type="Pfam" id="PF13424">
    <property type="entry name" value="TPR_12"/>
    <property type="match status" value="4"/>
</dbReference>
<proteinExistence type="predicted"/>
<evidence type="ECO:0000313" key="8">
    <source>
        <dbReference type="EMBL" id="QJR35802.1"/>
    </source>
</evidence>
<keyword evidence="1" id="KW-0808">Transferase</keyword>
<evidence type="ECO:0000313" key="9">
    <source>
        <dbReference type="Proteomes" id="UP000500938"/>
    </source>
</evidence>
<evidence type="ECO:0000256" key="4">
    <source>
        <dbReference type="ARBA" id="ARBA00022840"/>
    </source>
</evidence>
<dbReference type="InterPro" id="IPR019734">
    <property type="entry name" value="TPR_rpt"/>
</dbReference>
<dbReference type="PROSITE" id="PS00108">
    <property type="entry name" value="PROTEIN_KINASE_ST"/>
    <property type="match status" value="1"/>
</dbReference>
<dbReference type="PANTHER" id="PTHR43289">
    <property type="entry name" value="MITOGEN-ACTIVATED PROTEIN KINASE KINASE KINASE 20-RELATED"/>
    <property type="match status" value="1"/>
</dbReference>
<dbReference type="EMBL" id="CP053085">
    <property type="protein sequence ID" value="QJR35802.1"/>
    <property type="molecule type" value="Genomic_DNA"/>
</dbReference>
<keyword evidence="4 5" id="KW-0067">ATP-binding</keyword>
<keyword evidence="2 5" id="KW-0547">Nucleotide-binding</keyword>
<sequence length="748" mass="82426">MMASRTLHPARIGPYHIIQLLGEGGMGVVYEAEETEPVRRRVALKLVRTMLDDTRDVLARFDAERRALAVMNHPGIARVLHAGSSETGQPYFAMELVRGLPLTEFCDARRLNVRDRLQLFVGICEAVQHAHQKGVVHRDLKPSNILVTDEDGHPQPKIIDFGIAKALGPQGPEVVAKTMAGFAMGTVAYMSPEQASNASMDVDTRADIYSLGVMLYELLVGHLPIDPAEVGLHQFLARLVSGDTSPPTPSVGLATAAALSETIASRRRTDARHLKRALRGDLDWIVMKAMHTDRSQRYETANALAADIRRHLANEPVTARPPSTRYRVEKFVRRHRVGVITAGVASLLVVTSSVMAAVGLVRARRAEQLAASEAEAAKEVADFMVNLFRQSDPNVQRRQNMTAQALLEQGIRRVSTDLSSQPLLQARLMQTMGTVQTSLGKYVEARVLLEDVLRTRERLLGPDDVLLGETLTSLGELTRDRGELDVADGYLMRAQRIRERALGPLHADLATTLSMMAALRMRQTRLTEAESLYQRVLAIDAVARSPDDARTLRDMRGLAAVYRAQKRNAQADSLWKVTLQRQEQSLGSEHPDVGSTLNNIGAIAYSDGKYAEADAFYGRARPILERAYGVEHPLTVSVINNQAEVLWKLKRYAEAEPLFRQALAAKERLYTPEHSSIAVSLNGLAGVLRDSKRGAEAETLYKRALAIREIGNGSTDLAETLRDYAVLLRATNRAALATQLDARAATLK</sequence>
<dbReference type="CDD" id="cd14014">
    <property type="entry name" value="STKc_PknB_like"/>
    <property type="match status" value="1"/>
</dbReference>
<keyword evidence="6" id="KW-1133">Transmembrane helix</keyword>
<dbReference type="InterPro" id="IPR011990">
    <property type="entry name" value="TPR-like_helical_dom_sf"/>
</dbReference>
<feature type="domain" description="Protein kinase" evidence="7">
    <location>
        <begin position="15"/>
        <end position="314"/>
    </location>
</feature>
<dbReference type="AlphaFoldDB" id="A0A6M4ISK5"/>
<dbReference type="Pfam" id="PF00069">
    <property type="entry name" value="Pkinase"/>
    <property type="match status" value="1"/>
</dbReference>
<dbReference type="InterPro" id="IPR011009">
    <property type="entry name" value="Kinase-like_dom_sf"/>
</dbReference>
<evidence type="ECO:0000256" key="5">
    <source>
        <dbReference type="PROSITE-ProRule" id="PRU10141"/>
    </source>
</evidence>
<keyword evidence="8" id="KW-0723">Serine/threonine-protein kinase</keyword>
<keyword evidence="3 8" id="KW-0418">Kinase</keyword>
<dbReference type="InterPro" id="IPR017441">
    <property type="entry name" value="Protein_kinase_ATP_BS"/>
</dbReference>
<dbReference type="GO" id="GO:0005524">
    <property type="term" value="F:ATP binding"/>
    <property type="evidence" value="ECO:0007669"/>
    <property type="project" value="UniProtKB-UniRule"/>
</dbReference>
<evidence type="ECO:0000256" key="2">
    <source>
        <dbReference type="ARBA" id="ARBA00022741"/>
    </source>
</evidence>
<dbReference type="SMART" id="SM00028">
    <property type="entry name" value="TPR"/>
    <property type="match status" value="5"/>
</dbReference>
<gene>
    <name evidence="8" type="ORF">HKW67_09910</name>
</gene>
<feature type="transmembrane region" description="Helical" evidence="6">
    <location>
        <begin position="337"/>
        <end position="361"/>
    </location>
</feature>
<dbReference type="PROSITE" id="PS00107">
    <property type="entry name" value="PROTEIN_KINASE_ATP"/>
    <property type="match status" value="1"/>
</dbReference>
<dbReference type="Gene3D" id="3.30.200.20">
    <property type="entry name" value="Phosphorylase Kinase, domain 1"/>
    <property type="match status" value="1"/>
</dbReference>
<dbReference type="Gene3D" id="1.25.40.10">
    <property type="entry name" value="Tetratricopeptide repeat domain"/>
    <property type="match status" value="2"/>
</dbReference>
<dbReference type="Gene3D" id="1.10.510.10">
    <property type="entry name" value="Transferase(Phosphotransferase) domain 1"/>
    <property type="match status" value="1"/>
</dbReference>
<keyword evidence="6" id="KW-0812">Transmembrane</keyword>
<dbReference type="InterPro" id="IPR000719">
    <property type="entry name" value="Prot_kinase_dom"/>
</dbReference>